<keyword evidence="1" id="KW-0472">Membrane</keyword>
<dbReference type="Proteomes" id="UP000007089">
    <property type="component" value="Chromosome"/>
</dbReference>
<gene>
    <name evidence="3" type="ordered locus">A2cp1_0800</name>
</gene>
<accession>B8JDQ7</accession>
<keyword evidence="3" id="KW-0808">Transferase</keyword>
<dbReference type="AlphaFoldDB" id="B8JDQ7"/>
<organism evidence="3 4">
    <name type="scientific">Anaeromyxobacter dehalogenans (strain ATCC BAA-258 / DSM 21875 / 2CP-1)</name>
    <dbReference type="NCBI Taxonomy" id="455488"/>
    <lineage>
        <taxon>Bacteria</taxon>
        <taxon>Pseudomonadati</taxon>
        <taxon>Myxococcota</taxon>
        <taxon>Myxococcia</taxon>
        <taxon>Myxococcales</taxon>
        <taxon>Cystobacterineae</taxon>
        <taxon>Anaeromyxobacteraceae</taxon>
        <taxon>Anaeromyxobacter</taxon>
    </lineage>
</organism>
<feature type="domain" description="Glycosyltransferase 2-like" evidence="2">
    <location>
        <begin position="46"/>
        <end position="162"/>
    </location>
</feature>
<evidence type="ECO:0000259" key="2">
    <source>
        <dbReference type="Pfam" id="PF00535"/>
    </source>
</evidence>
<dbReference type="KEGG" id="acp:A2cp1_0800"/>
<dbReference type="Pfam" id="PF00535">
    <property type="entry name" value="Glycos_transf_2"/>
    <property type="match status" value="1"/>
</dbReference>
<dbReference type="SUPFAM" id="SSF53448">
    <property type="entry name" value="Nucleotide-diphospho-sugar transferases"/>
    <property type="match status" value="1"/>
</dbReference>
<sequence>MSALVLALVALALAGWARVAWSGLRSDRALARLEDLPAPRVVPRVSVVVPCRDEAPHVERAVRSLLAQDLAGLEVVAVDDRSRDETGAILDRLAAAEPRLAVVHVGELPAGWLGKNHACAAGARRARGEWLLFTDGDVVLGPGALRRAVGHAEALGLGHLAAVPRFVAPGALERAFVAAFAAFAAGAFRAWELPRAGTRGFAGVGAFNLVRRDAYEAVGGHARLRLEVVDDVKLGLLLRRSGVPQGLVNGGPLVSVRWQHGFVPSVLGLVKNAFAGAEYRVARALGVALWALFLGAAPLALALAAQGGAARALGGLALAVSVGVLGVTARRVAGGGGAEGLLMPPCTVLLGVVLLASAAAAAWRGGVVWRGTFYPLPALRKGCLRRADLPAAGAAGWPHAPAERARRSAP</sequence>
<dbReference type="PANTHER" id="PTHR43646:SF3">
    <property type="entry name" value="SLR1566 PROTEIN"/>
    <property type="match status" value="1"/>
</dbReference>
<dbReference type="PANTHER" id="PTHR43646">
    <property type="entry name" value="GLYCOSYLTRANSFERASE"/>
    <property type="match status" value="1"/>
</dbReference>
<evidence type="ECO:0000313" key="3">
    <source>
        <dbReference type="EMBL" id="ACL64152.1"/>
    </source>
</evidence>
<evidence type="ECO:0000313" key="4">
    <source>
        <dbReference type="Proteomes" id="UP000007089"/>
    </source>
</evidence>
<dbReference type="CDD" id="cd00761">
    <property type="entry name" value="Glyco_tranf_GTA_type"/>
    <property type="match status" value="1"/>
</dbReference>
<keyword evidence="4" id="KW-1185">Reference proteome</keyword>
<dbReference type="EMBL" id="CP001359">
    <property type="protein sequence ID" value="ACL64152.1"/>
    <property type="molecule type" value="Genomic_DNA"/>
</dbReference>
<dbReference type="CAZy" id="GT2">
    <property type="family name" value="Glycosyltransferase Family 2"/>
</dbReference>
<keyword evidence="1" id="KW-0812">Transmembrane</keyword>
<dbReference type="Gene3D" id="3.90.550.10">
    <property type="entry name" value="Spore Coat Polysaccharide Biosynthesis Protein SpsA, Chain A"/>
    <property type="match status" value="1"/>
</dbReference>
<dbReference type="InterPro" id="IPR029044">
    <property type="entry name" value="Nucleotide-diphossugar_trans"/>
</dbReference>
<evidence type="ECO:0000256" key="1">
    <source>
        <dbReference type="SAM" id="Phobius"/>
    </source>
</evidence>
<dbReference type="RefSeq" id="WP_012632171.1">
    <property type="nucleotide sequence ID" value="NC_011891.1"/>
</dbReference>
<dbReference type="HOGENOM" id="CLU_038143_0_0_7"/>
<protein>
    <submittedName>
        <fullName evidence="3">Glycosyl transferase family 2</fullName>
    </submittedName>
</protein>
<name>B8JDQ7_ANAD2</name>
<dbReference type="InterPro" id="IPR001173">
    <property type="entry name" value="Glyco_trans_2-like"/>
</dbReference>
<feature type="transmembrane region" description="Helical" evidence="1">
    <location>
        <begin position="341"/>
        <end position="363"/>
    </location>
</feature>
<reference evidence="3" key="1">
    <citation type="submission" date="2009-01" db="EMBL/GenBank/DDBJ databases">
        <title>Complete sequence of Anaeromyxobacter dehalogenans 2CP-1.</title>
        <authorList>
            <consortium name="US DOE Joint Genome Institute"/>
            <person name="Lucas S."/>
            <person name="Copeland A."/>
            <person name="Lapidus A."/>
            <person name="Glavina del Rio T."/>
            <person name="Dalin E."/>
            <person name="Tice H."/>
            <person name="Bruce D."/>
            <person name="Goodwin L."/>
            <person name="Pitluck S."/>
            <person name="Saunders E."/>
            <person name="Brettin T."/>
            <person name="Detter J.C."/>
            <person name="Han C."/>
            <person name="Larimer F."/>
            <person name="Land M."/>
            <person name="Hauser L."/>
            <person name="Kyrpides N."/>
            <person name="Ovchinnikova G."/>
            <person name="Beliaev A.S."/>
            <person name="Richardson P."/>
        </authorList>
    </citation>
    <scope>NUCLEOTIDE SEQUENCE</scope>
    <source>
        <strain evidence="3">2CP-1</strain>
    </source>
</reference>
<feature type="transmembrane region" description="Helical" evidence="1">
    <location>
        <begin position="284"/>
        <end position="305"/>
    </location>
</feature>
<proteinExistence type="predicted"/>
<dbReference type="GO" id="GO:0016740">
    <property type="term" value="F:transferase activity"/>
    <property type="evidence" value="ECO:0007669"/>
    <property type="project" value="UniProtKB-KW"/>
</dbReference>
<keyword evidence="1" id="KW-1133">Transmembrane helix</keyword>
<feature type="transmembrane region" description="Helical" evidence="1">
    <location>
        <begin position="312"/>
        <end position="329"/>
    </location>
</feature>